<proteinExistence type="predicted"/>
<organism evidence="3 4">
    <name type="scientific">Drechslerella stenobrocha 248</name>
    <dbReference type="NCBI Taxonomy" id="1043628"/>
    <lineage>
        <taxon>Eukaryota</taxon>
        <taxon>Fungi</taxon>
        <taxon>Dikarya</taxon>
        <taxon>Ascomycota</taxon>
        <taxon>Pezizomycotina</taxon>
        <taxon>Orbiliomycetes</taxon>
        <taxon>Orbiliales</taxon>
        <taxon>Orbiliaceae</taxon>
        <taxon>Drechslerella</taxon>
    </lineage>
</organism>
<keyword evidence="4" id="KW-1185">Reference proteome</keyword>
<feature type="compositionally biased region" description="Basic and acidic residues" evidence="1">
    <location>
        <begin position="503"/>
        <end position="518"/>
    </location>
</feature>
<feature type="chain" id="PRO_5004893739" evidence="2">
    <location>
        <begin position="25"/>
        <end position="694"/>
    </location>
</feature>
<evidence type="ECO:0000256" key="2">
    <source>
        <dbReference type="SAM" id="SignalP"/>
    </source>
</evidence>
<gene>
    <name evidence="3" type="ORF">DRE_02142</name>
</gene>
<name>W7I7R4_9PEZI</name>
<feature type="compositionally biased region" description="Polar residues" evidence="1">
    <location>
        <begin position="519"/>
        <end position="528"/>
    </location>
</feature>
<sequence>MAPRTDVTILYLLLTSQLLGLTSAWWESWAVGGGSLWFGSRLRKYAARTRETTRYGECVRTTSTSFYTPMDAAIIWNRPDEPAAEAIAFYLTRNCDTRTVKSVPKLSAIMVLDRNRIRGLHLATFRALRQLAPRVKARVLSLPVNSFHGVRVADEVAPGRPLAGIPAEELAGSVVYWDEAGVRRVWRQGVQWENAAQYEGLQEKGMIQLFLREVVEAAANPEQAGRGDGLVMAKVNFAAGVTATGFDFPPPKPGENLRLDRELERGFGEEAEPPTINLVDDNLNLQPQGTPLADGAEQWTVELPSHAAIELAPDIIQPSSVDLFPSQPAPDITDTLSTELDRIINLSLAEAKALEPTNSAFGISALQQLQQLWDSEPDKDAYYDVVQADTKRGIGELLLYRDIYRRHEEARQGLPPGALGPPTQNPYALVIKQALLPGLVTLFDAQPNKLLSVKSMELKQLWSVSTLAVMKYWYAWWKSASLEPGRPGQLARLDQGSYTVPREQQERDDRGLTHDQSRQRLQADTLSNPDDFVDLATTWAQTSDVDPTALLQRQPQQPQEAFDLPSLGDQHAETDDSLQLLPLLNSQIRLADDIVNFDAPASLGSTSSLASREDFGFLQNNGARDLYPTIPLNLDVDAAGRRTIEDGKYPIWLTLSSHRPETQLKTSRKGKRISRFRTGGHGNSGMCSRGRIKL</sequence>
<dbReference type="HOGENOM" id="CLU_396906_0_0_1"/>
<evidence type="ECO:0000313" key="4">
    <source>
        <dbReference type="Proteomes" id="UP000024837"/>
    </source>
</evidence>
<dbReference type="OrthoDB" id="5356355at2759"/>
<feature type="region of interest" description="Disordered" evidence="1">
    <location>
        <begin position="667"/>
        <end position="694"/>
    </location>
</feature>
<feature type="signal peptide" evidence="2">
    <location>
        <begin position="1"/>
        <end position="24"/>
    </location>
</feature>
<dbReference type="AlphaFoldDB" id="W7I7R4"/>
<dbReference type="EMBL" id="KI966390">
    <property type="protein sequence ID" value="EWC48373.1"/>
    <property type="molecule type" value="Genomic_DNA"/>
</dbReference>
<keyword evidence="2" id="KW-0732">Signal</keyword>
<evidence type="ECO:0000313" key="3">
    <source>
        <dbReference type="EMBL" id="EWC48373.1"/>
    </source>
</evidence>
<accession>W7I7R4</accession>
<dbReference type="Proteomes" id="UP000024837">
    <property type="component" value="Unassembled WGS sequence"/>
</dbReference>
<evidence type="ECO:0000256" key="1">
    <source>
        <dbReference type="SAM" id="MobiDB-lite"/>
    </source>
</evidence>
<feature type="region of interest" description="Disordered" evidence="1">
    <location>
        <begin position="498"/>
        <end position="529"/>
    </location>
</feature>
<reference evidence="3 4" key="1">
    <citation type="submission" date="2013-05" db="EMBL/GenBank/DDBJ databases">
        <title>Drechslerella stenobrocha genome reveals carnivorous origination and mechanical trapping mechanism of predatory fungi.</title>
        <authorList>
            <person name="Liu X."/>
            <person name="Zhang W."/>
            <person name="Liu K."/>
        </authorList>
    </citation>
    <scope>NUCLEOTIDE SEQUENCE [LARGE SCALE GENOMIC DNA]</scope>
    <source>
        <strain evidence="3 4">248</strain>
    </source>
</reference>
<protein>
    <submittedName>
        <fullName evidence="3">Uncharacterized protein</fullName>
    </submittedName>
</protein>